<keyword evidence="3" id="KW-1185">Reference proteome</keyword>
<feature type="compositionally biased region" description="Polar residues" evidence="1">
    <location>
        <begin position="10"/>
        <end position="19"/>
    </location>
</feature>
<feature type="region of interest" description="Disordered" evidence="1">
    <location>
        <begin position="1"/>
        <end position="41"/>
    </location>
</feature>
<gene>
    <name evidence="2" type="ORF">TNCT_105991</name>
</gene>
<proteinExistence type="predicted"/>
<feature type="compositionally biased region" description="Basic and acidic residues" evidence="1">
    <location>
        <begin position="23"/>
        <end position="33"/>
    </location>
</feature>
<evidence type="ECO:0000256" key="1">
    <source>
        <dbReference type="SAM" id="MobiDB-lite"/>
    </source>
</evidence>
<dbReference type="Proteomes" id="UP000887116">
    <property type="component" value="Unassembled WGS sequence"/>
</dbReference>
<organism evidence="2 3">
    <name type="scientific">Trichonephila clavata</name>
    <name type="common">Joro spider</name>
    <name type="synonym">Nephila clavata</name>
    <dbReference type="NCBI Taxonomy" id="2740835"/>
    <lineage>
        <taxon>Eukaryota</taxon>
        <taxon>Metazoa</taxon>
        <taxon>Ecdysozoa</taxon>
        <taxon>Arthropoda</taxon>
        <taxon>Chelicerata</taxon>
        <taxon>Arachnida</taxon>
        <taxon>Araneae</taxon>
        <taxon>Araneomorphae</taxon>
        <taxon>Entelegynae</taxon>
        <taxon>Araneoidea</taxon>
        <taxon>Nephilidae</taxon>
        <taxon>Trichonephila</taxon>
    </lineage>
</organism>
<evidence type="ECO:0000313" key="2">
    <source>
        <dbReference type="EMBL" id="GFQ71076.1"/>
    </source>
</evidence>
<protein>
    <submittedName>
        <fullName evidence="2">Uncharacterized protein</fullName>
    </submittedName>
</protein>
<reference evidence="2" key="1">
    <citation type="submission" date="2020-07" db="EMBL/GenBank/DDBJ databases">
        <title>Multicomponent nature underlies the extraordinary mechanical properties of spider dragline silk.</title>
        <authorList>
            <person name="Kono N."/>
            <person name="Nakamura H."/>
            <person name="Mori M."/>
            <person name="Yoshida Y."/>
            <person name="Ohtoshi R."/>
            <person name="Malay A.D."/>
            <person name="Moran D.A.P."/>
            <person name="Tomita M."/>
            <person name="Numata K."/>
            <person name="Arakawa K."/>
        </authorList>
    </citation>
    <scope>NUCLEOTIDE SEQUENCE</scope>
</reference>
<sequence length="74" mass="8404">MPNHGRPRFPQQSKDQSGVSGAERIEESSRGRELFSQTDVTMSYRVPSNSSRELLGARENETSSWACHRVIRIL</sequence>
<accession>A0A8X6KE73</accession>
<name>A0A8X6KE73_TRICU</name>
<dbReference type="EMBL" id="BMAO01030905">
    <property type="protein sequence ID" value="GFQ71076.1"/>
    <property type="molecule type" value="Genomic_DNA"/>
</dbReference>
<dbReference type="AlphaFoldDB" id="A0A8X6KE73"/>
<comment type="caution">
    <text evidence="2">The sequence shown here is derived from an EMBL/GenBank/DDBJ whole genome shotgun (WGS) entry which is preliminary data.</text>
</comment>
<evidence type="ECO:0000313" key="3">
    <source>
        <dbReference type="Proteomes" id="UP000887116"/>
    </source>
</evidence>